<reference evidence="5 6" key="1">
    <citation type="submission" date="2018-11" db="EMBL/GenBank/DDBJ databases">
        <title>Genome assembly of Steccherinum ochraceum LE-BIN_3174, the white-rot fungus of the Steccherinaceae family (The Residual Polyporoid clade, Polyporales, Basidiomycota).</title>
        <authorList>
            <person name="Fedorova T.V."/>
            <person name="Glazunova O.A."/>
            <person name="Landesman E.O."/>
            <person name="Moiseenko K.V."/>
            <person name="Psurtseva N.V."/>
            <person name="Savinova O.S."/>
            <person name="Shakhova N.V."/>
            <person name="Tyazhelova T.V."/>
            <person name="Vasina D.V."/>
        </authorList>
    </citation>
    <scope>NUCLEOTIDE SEQUENCE [LARGE SCALE GENOMIC DNA]</scope>
    <source>
        <strain evidence="5 6">LE-BIN_3174</strain>
    </source>
</reference>
<dbReference type="CDD" id="cd22927">
    <property type="entry name" value="HFD_SPT7"/>
    <property type="match status" value="1"/>
</dbReference>
<dbReference type="Gene3D" id="1.10.20.10">
    <property type="entry name" value="Histone, subunit A"/>
    <property type="match status" value="1"/>
</dbReference>
<organism evidence="5 6">
    <name type="scientific">Steccherinum ochraceum</name>
    <dbReference type="NCBI Taxonomy" id="92696"/>
    <lineage>
        <taxon>Eukaryota</taxon>
        <taxon>Fungi</taxon>
        <taxon>Dikarya</taxon>
        <taxon>Basidiomycota</taxon>
        <taxon>Agaricomycotina</taxon>
        <taxon>Agaricomycetes</taxon>
        <taxon>Polyporales</taxon>
        <taxon>Steccherinaceae</taxon>
        <taxon>Steccherinum</taxon>
    </lineage>
</organism>
<proteinExistence type="predicted"/>
<dbReference type="Gene3D" id="1.20.920.10">
    <property type="entry name" value="Bromodomain-like"/>
    <property type="match status" value="1"/>
</dbReference>
<dbReference type="InterPro" id="IPR037782">
    <property type="entry name" value="Spt7"/>
</dbReference>
<evidence type="ECO:0000256" key="3">
    <source>
        <dbReference type="SAM" id="MobiDB-lite"/>
    </source>
</evidence>
<accession>A0A4R0RJT6</accession>
<dbReference type="SMART" id="SM00297">
    <property type="entry name" value="BROMO"/>
    <property type="match status" value="1"/>
</dbReference>
<dbReference type="SUPFAM" id="SSF47370">
    <property type="entry name" value="Bromodomain"/>
    <property type="match status" value="1"/>
</dbReference>
<evidence type="ECO:0000256" key="2">
    <source>
        <dbReference type="PROSITE-ProRule" id="PRU00035"/>
    </source>
</evidence>
<keyword evidence="6" id="KW-1185">Reference proteome</keyword>
<dbReference type="GO" id="GO:0006357">
    <property type="term" value="P:regulation of transcription by RNA polymerase II"/>
    <property type="evidence" value="ECO:0007669"/>
    <property type="project" value="TreeGrafter"/>
</dbReference>
<feature type="region of interest" description="Disordered" evidence="3">
    <location>
        <begin position="342"/>
        <end position="375"/>
    </location>
</feature>
<feature type="domain" description="Bromo" evidence="4">
    <location>
        <begin position="58"/>
        <end position="128"/>
    </location>
</feature>
<dbReference type="PRINTS" id="PR00503">
    <property type="entry name" value="BROMODOMAIN"/>
</dbReference>
<dbReference type="InterPro" id="IPR036427">
    <property type="entry name" value="Bromodomain-like_sf"/>
</dbReference>
<dbReference type="OrthoDB" id="21449at2759"/>
<evidence type="ECO:0000259" key="4">
    <source>
        <dbReference type="PROSITE" id="PS50014"/>
    </source>
</evidence>
<evidence type="ECO:0000313" key="5">
    <source>
        <dbReference type="EMBL" id="TCD67766.1"/>
    </source>
</evidence>
<dbReference type="GO" id="GO:0006325">
    <property type="term" value="P:chromatin organization"/>
    <property type="evidence" value="ECO:0007669"/>
    <property type="project" value="UniProtKB-ARBA"/>
</dbReference>
<dbReference type="PANTHER" id="PTHR47343">
    <property type="entry name" value="TRANSCRIPTIONAL ACTIVATOR SPT7"/>
    <property type="match status" value="1"/>
</dbReference>
<dbReference type="Pfam" id="PF00439">
    <property type="entry name" value="Bromodomain"/>
    <property type="match status" value="1"/>
</dbReference>
<dbReference type="Proteomes" id="UP000292702">
    <property type="component" value="Unassembled WGS sequence"/>
</dbReference>
<feature type="region of interest" description="Disordered" evidence="3">
    <location>
        <begin position="186"/>
        <end position="205"/>
    </location>
</feature>
<protein>
    <submittedName>
        <fullName evidence="5">Transcriptional activator spt7</fullName>
    </submittedName>
</protein>
<dbReference type="STRING" id="92696.A0A4R0RJT6"/>
<keyword evidence="1 2" id="KW-0103">Bromodomain</keyword>
<dbReference type="InterPro" id="IPR018359">
    <property type="entry name" value="Bromodomain_CS"/>
</dbReference>
<dbReference type="PROSITE" id="PS00633">
    <property type="entry name" value="BROMODOMAIN_1"/>
    <property type="match status" value="1"/>
</dbReference>
<dbReference type="AlphaFoldDB" id="A0A4R0RJT6"/>
<dbReference type="GO" id="GO:0005198">
    <property type="term" value="F:structural molecule activity"/>
    <property type="evidence" value="ECO:0007669"/>
    <property type="project" value="TreeGrafter"/>
</dbReference>
<name>A0A4R0RJT6_9APHY</name>
<dbReference type="PANTHER" id="PTHR47343:SF1">
    <property type="entry name" value="TRANSCRIPTIONAL ACTIVATOR SPT7"/>
    <property type="match status" value="1"/>
</dbReference>
<dbReference type="GO" id="GO:0046982">
    <property type="term" value="F:protein heterodimerization activity"/>
    <property type="evidence" value="ECO:0007669"/>
    <property type="project" value="InterPro"/>
</dbReference>
<comment type="caution">
    <text evidence="5">The sequence shown here is derived from an EMBL/GenBank/DDBJ whole genome shotgun (WGS) entry which is preliminary data.</text>
</comment>
<dbReference type="GO" id="GO:0000124">
    <property type="term" value="C:SAGA complex"/>
    <property type="evidence" value="ECO:0007669"/>
    <property type="project" value="InterPro"/>
</dbReference>
<sequence length="830" mass="91262">MNNLLRTLTEFQTKQSADLKLLLTTVKEARRQTLETKLSDPFYESLEGLLVDLRTVTVDNRDAEAFLKPVSRTEYPDYYDVIATPMDLQTMLKKVKAKSYKSKREFQDDLDLIWSNCFLFNAVENHPLRLCVMRLKAKAERLLKYVTDRKDRADPHIPGEMANHGIISKVNGTSLNGVVPGLARPRSIQSSKSPSPAKLFADADGQSRKDVPFQDSLAIVRTQAGMTTFRELDRELDERLAGMQLENEVDEWTTGLESKLKAYGSTVDEDEDDGDGDVSLKTHDGDIGEKRKLNGYVDNRPRKRARTSSENVDRDVVDLWWDAMRSDDLIGNGLPVLLHARSDPLTDDSHPHKSVTDPSHPQLGRQKKKRKKKAEVAQPWTLLYHMNNNIKTMRKVRTTHAKFSELDLTNEDGNVQPSEFVAPPADDVEEAIDEKPWRTRGSGLEIGPENADDCLHWAGTKILEHAGFQGASKMAMDVLASVASDFFSNVGRTITFLSAKHADRMSPEEIILHTLFESGIAKAAELERYVSDDILKYGARLSDLEKKLANAYTEATTVEAWDDDALFKMDGEEEEDGEFVMGNFADSLGDDFLGLRELGIAAEFGLSTLSIPKKLLKGKNKVKLEGPASVQPSEPPLPFPLPPPFIPIDSENVESQIGLLKPFYQSRISDLAAQQQPMQHPPLPPQPPFIADPNGAPSIFGYPVPYPPAPPPDASQPQPLPHIFVVLPDDPPSPAHTKIGPLGQIVKPSTTTGSKKKSKAKPKAEGGDGLAIGVPDGYEGGLETPVMTPYAHLPSESPKKPKGGGGGPGSAKKKAAKAEPPLPPVVMASA</sequence>
<dbReference type="EMBL" id="RWJN01000086">
    <property type="protein sequence ID" value="TCD67766.1"/>
    <property type="molecule type" value="Genomic_DNA"/>
</dbReference>
<dbReference type="PROSITE" id="PS50014">
    <property type="entry name" value="BROMODOMAIN_2"/>
    <property type="match status" value="1"/>
</dbReference>
<dbReference type="GO" id="GO:0046695">
    <property type="term" value="C:SLIK (SAGA-like) complex"/>
    <property type="evidence" value="ECO:0007669"/>
    <property type="project" value="InterPro"/>
</dbReference>
<feature type="compositionally biased region" description="Basic and acidic residues" evidence="3">
    <location>
        <begin position="278"/>
        <end position="292"/>
    </location>
</feature>
<gene>
    <name evidence="5" type="primary">SPT7</name>
    <name evidence="5" type="ORF">EIP91_011952</name>
</gene>
<feature type="region of interest" description="Disordered" evidence="3">
    <location>
        <begin position="731"/>
        <end position="830"/>
    </location>
</feature>
<feature type="region of interest" description="Disordered" evidence="3">
    <location>
        <begin position="265"/>
        <end position="309"/>
    </location>
</feature>
<evidence type="ECO:0000313" key="6">
    <source>
        <dbReference type="Proteomes" id="UP000292702"/>
    </source>
</evidence>
<feature type="compositionally biased region" description="Acidic residues" evidence="3">
    <location>
        <begin position="267"/>
        <end position="276"/>
    </location>
</feature>
<dbReference type="InterPro" id="IPR001487">
    <property type="entry name" value="Bromodomain"/>
</dbReference>
<dbReference type="InterPro" id="IPR009072">
    <property type="entry name" value="Histone-fold"/>
</dbReference>
<evidence type="ECO:0000256" key="1">
    <source>
        <dbReference type="ARBA" id="ARBA00023117"/>
    </source>
</evidence>
<feature type="compositionally biased region" description="Basic and acidic residues" evidence="3">
    <location>
        <begin position="342"/>
        <end position="355"/>
    </location>
</feature>